<evidence type="ECO:0000313" key="2">
    <source>
        <dbReference type="Proteomes" id="UP001335648"/>
    </source>
</evidence>
<organism evidence="1 2">
    <name type="scientific">Champsocephalus esox</name>
    <name type="common">pike icefish</name>
    <dbReference type="NCBI Taxonomy" id="159716"/>
    <lineage>
        <taxon>Eukaryota</taxon>
        <taxon>Metazoa</taxon>
        <taxon>Chordata</taxon>
        <taxon>Craniata</taxon>
        <taxon>Vertebrata</taxon>
        <taxon>Euteleostomi</taxon>
        <taxon>Actinopterygii</taxon>
        <taxon>Neopterygii</taxon>
        <taxon>Teleostei</taxon>
        <taxon>Neoteleostei</taxon>
        <taxon>Acanthomorphata</taxon>
        <taxon>Eupercaria</taxon>
        <taxon>Perciformes</taxon>
        <taxon>Notothenioidei</taxon>
        <taxon>Channichthyidae</taxon>
        <taxon>Champsocephalus</taxon>
    </lineage>
</organism>
<protein>
    <submittedName>
        <fullName evidence="1">Uncharacterized protein</fullName>
    </submittedName>
</protein>
<comment type="caution">
    <text evidence="1">The sequence shown here is derived from an EMBL/GenBank/DDBJ whole genome shotgun (WGS) entry which is preliminary data.</text>
</comment>
<dbReference type="Proteomes" id="UP001335648">
    <property type="component" value="Unassembled WGS sequence"/>
</dbReference>
<dbReference type="AlphaFoldDB" id="A0AAN8CYF5"/>
<accession>A0AAN8CYF5</accession>
<proteinExistence type="predicted"/>
<evidence type="ECO:0000313" key="1">
    <source>
        <dbReference type="EMBL" id="KAK5912896.1"/>
    </source>
</evidence>
<reference evidence="1 2" key="1">
    <citation type="journal article" date="2023" name="Mol. Biol. Evol.">
        <title>Genomics of Secondarily Temperate Adaptation in the Only Non-Antarctic Icefish.</title>
        <authorList>
            <person name="Rivera-Colon A.G."/>
            <person name="Rayamajhi N."/>
            <person name="Minhas B.F."/>
            <person name="Madrigal G."/>
            <person name="Bilyk K.T."/>
            <person name="Yoon V."/>
            <person name="Hune M."/>
            <person name="Gregory S."/>
            <person name="Cheng C.H.C."/>
            <person name="Catchen J.M."/>
        </authorList>
    </citation>
    <scope>NUCLEOTIDE SEQUENCE [LARGE SCALE GENOMIC DNA]</scope>
    <source>
        <strain evidence="1">JC2023a</strain>
    </source>
</reference>
<sequence>MRPALVRLVRVRDSMRTHTACRIPRTERFAGAARSDDRTQARISTCAPLCLLRPSSKAHLASCTAQF</sequence>
<name>A0AAN8CYF5_9TELE</name>
<keyword evidence="2" id="KW-1185">Reference proteome</keyword>
<gene>
    <name evidence="1" type="ORF">CesoFtcFv8_002725</name>
</gene>
<dbReference type="EMBL" id="JAULUE010002047">
    <property type="protein sequence ID" value="KAK5912896.1"/>
    <property type="molecule type" value="Genomic_DNA"/>
</dbReference>